<proteinExistence type="predicted"/>
<dbReference type="PANTHER" id="PTHR12302">
    <property type="entry name" value="EBNA2 BINDING PROTEIN P100"/>
    <property type="match status" value="1"/>
</dbReference>
<dbReference type="Proteomes" id="UP000324143">
    <property type="component" value="Unassembled WGS sequence"/>
</dbReference>
<dbReference type="PROSITE" id="PS50830">
    <property type="entry name" value="TNASE_3"/>
    <property type="match status" value="1"/>
</dbReference>
<evidence type="ECO:0000256" key="3">
    <source>
        <dbReference type="ARBA" id="ARBA00022801"/>
    </source>
</evidence>
<evidence type="ECO:0000256" key="2">
    <source>
        <dbReference type="ARBA" id="ARBA00022759"/>
    </source>
</evidence>
<evidence type="ECO:0000313" key="6">
    <source>
        <dbReference type="Proteomes" id="UP000324143"/>
    </source>
</evidence>
<dbReference type="InterPro" id="IPR035437">
    <property type="entry name" value="SNase_OB-fold_sf"/>
</dbReference>
<dbReference type="Gene3D" id="2.40.50.90">
    <property type="match status" value="1"/>
</dbReference>
<keyword evidence="6" id="KW-1185">Reference proteome</keyword>
<keyword evidence="3" id="KW-0378">Hydrolase</keyword>
<comment type="caution">
    <text evidence="5">The sequence shown here is derived from an EMBL/GenBank/DDBJ whole genome shotgun (WGS) entry which is preliminary data.</text>
</comment>
<reference evidence="5" key="1">
    <citation type="submission" date="2019-08" db="EMBL/GenBank/DDBJ databases">
        <title>Genomic characterization of a novel candidate phylum (ARYD3) from a high temperature, high salinity tertiary oil reservoir in north central Oklahoma, USA.</title>
        <authorList>
            <person name="Youssef N.H."/>
            <person name="Yadav A."/>
            <person name="Elshahed M.S."/>
        </authorList>
    </citation>
    <scope>NUCLEOTIDE SEQUENCE [LARGE SCALE GENOMIC DNA]</scope>
    <source>
        <strain evidence="5">ARYD3</strain>
    </source>
</reference>
<evidence type="ECO:0000259" key="4">
    <source>
        <dbReference type="PROSITE" id="PS50830"/>
    </source>
</evidence>
<organism evidence="5 6">
    <name type="scientific">Candidatus Mcinerneyibacterium aminivorans</name>
    <dbReference type="NCBI Taxonomy" id="2703815"/>
    <lineage>
        <taxon>Bacteria</taxon>
        <taxon>Candidatus Macinerneyibacteriota</taxon>
        <taxon>Candidatus Mcinerneyibacteria</taxon>
        <taxon>Candidatus Mcinerneyibacteriales</taxon>
        <taxon>Candidatus Mcinerneyibacteriaceae</taxon>
        <taxon>Candidatus Mcinerneyibacterium</taxon>
    </lineage>
</organism>
<dbReference type="GO" id="GO:0004519">
    <property type="term" value="F:endonuclease activity"/>
    <property type="evidence" value="ECO:0007669"/>
    <property type="project" value="UniProtKB-KW"/>
</dbReference>
<dbReference type="PANTHER" id="PTHR12302:SF3">
    <property type="entry name" value="SERINE_THREONINE-PROTEIN KINASE 31"/>
    <property type="match status" value="1"/>
</dbReference>
<dbReference type="EMBL" id="VSIX01000049">
    <property type="protein sequence ID" value="TYB31185.1"/>
    <property type="molecule type" value="Genomic_DNA"/>
</dbReference>
<name>A0A5D0MH21_9BACT</name>
<dbReference type="InterPro" id="IPR016071">
    <property type="entry name" value="Staphylococal_nuclease_OB-fold"/>
</dbReference>
<dbReference type="Pfam" id="PF00565">
    <property type="entry name" value="SNase"/>
    <property type="match status" value="1"/>
</dbReference>
<accession>A0A5D0MH21</accession>
<keyword evidence="1" id="KW-0540">Nuclease</keyword>
<dbReference type="AlphaFoldDB" id="A0A5D0MH21"/>
<protein>
    <submittedName>
        <fullName evidence="5">Nuclease</fullName>
    </submittedName>
</protein>
<dbReference type="SUPFAM" id="SSF50199">
    <property type="entry name" value="Staphylococcal nuclease"/>
    <property type="match status" value="1"/>
</dbReference>
<gene>
    <name evidence="5" type="ORF">FXF47_05400</name>
</gene>
<dbReference type="SMART" id="SM00318">
    <property type="entry name" value="SNc"/>
    <property type="match status" value="1"/>
</dbReference>
<feature type="domain" description="TNase-like" evidence="4">
    <location>
        <begin position="32"/>
        <end position="162"/>
    </location>
</feature>
<sequence>MKKLIIIFSIFLLIDFSINSYDLSKSINELNKLDEKYVIYVYDGDTFKLSSGETVRLVGIDTPEMNHNSNEKKEIFAEKAKKFTSNNLKNKKIYLEYGRKKYDKYNRLLAYVYKRSGEIFNLTLLEKGLADLLFIPPNEKYSKTFYEAAKTAHKDEKGKWKIFNQKFWDKSVKRIDHTETGKFINKKVIVEGKIVNTHDTGKIIFLDFSKNYQKSFSIVIYKRPRFMFPFDPCEYFLNKNIAVSGKIIRYENKYEIIVKNPFQIKIK</sequence>
<dbReference type="GO" id="GO:0016787">
    <property type="term" value="F:hydrolase activity"/>
    <property type="evidence" value="ECO:0007669"/>
    <property type="project" value="UniProtKB-KW"/>
</dbReference>
<evidence type="ECO:0000313" key="5">
    <source>
        <dbReference type="EMBL" id="TYB31185.1"/>
    </source>
</evidence>
<keyword evidence="2" id="KW-0255">Endonuclease</keyword>
<evidence type="ECO:0000256" key="1">
    <source>
        <dbReference type="ARBA" id="ARBA00022722"/>
    </source>
</evidence>